<sequence length="75" mass="8504">MLLEIAITFSDKEKNKYAMPSNEIHGYGKGYIVSEEQTLDWEIIEAYASEVKRVGEALVSSLFCDYEDEEEACSS</sequence>
<dbReference type="EMBL" id="OY731398">
    <property type="protein sequence ID" value="CAJ1800140.1"/>
    <property type="molecule type" value="Genomic_DNA"/>
</dbReference>
<dbReference type="AlphaFoldDB" id="A0AA86RZG6"/>
<proteinExistence type="predicted"/>
<reference evidence="1" key="1">
    <citation type="submission" date="2023-10" db="EMBL/GenBank/DDBJ databases">
        <authorList>
            <person name="Domelevo Entfellner J.-B."/>
        </authorList>
    </citation>
    <scope>NUCLEOTIDE SEQUENCE</scope>
</reference>
<protein>
    <submittedName>
        <fullName evidence="1">Uncharacterized protein</fullName>
    </submittedName>
</protein>
<gene>
    <name evidence="1" type="ORF">AYBTSS11_LOCUS618</name>
</gene>
<accession>A0AA86RZG6</accession>
<name>A0AA86RZG6_9FABA</name>
<evidence type="ECO:0000313" key="1">
    <source>
        <dbReference type="EMBL" id="CAJ1800140.1"/>
    </source>
</evidence>
<dbReference type="Proteomes" id="UP001189624">
    <property type="component" value="Chromosome 1"/>
</dbReference>
<organism evidence="1 2">
    <name type="scientific">Sphenostylis stenocarpa</name>
    <dbReference type="NCBI Taxonomy" id="92480"/>
    <lineage>
        <taxon>Eukaryota</taxon>
        <taxon>Viridiplantae</taxon>
        <taxon>Streptophyta</taxon>
        <taxon>Embryophyta</taxon>
        <taxon>Tracheophyta</taxon>
        <taxon>Spermatophyta</taxon>
        <taxon>Magnoliopsida</taxon>
        <taxon>eudicotyledons</taxon>
        <taxon>Gunneridae</taxon>
        <taxon>Pentapetalae</taxon>
        <taxon>rosids</taxon>
        <taxon>fabids</taxon>
        <taxon>Fabales</taxon>
        <taxon>Fabaceae</taxon>
        <taxon>Papilionoideae</taxon>
        <taxon>50 kb inversion clade</taxon>
        <taxon>NPAAA clade</taxon>
        <taxon>indigoferoid/millettioid clade</taxon>
        <taxon>Phaseoleae</taxon>
        <taxon>Sphenostylis</taxon>
    </lineage>
</organism>
<keyword evidence="2" id="KW-1185">Reference proteome</keyword>
<evidence type="ECO:0000313" key="2">
    <source>
        <dbReference type="Proteomes" id="UP001189624"/>
    </source>
</evidence>
<dbReference type="Gramene" id="rna-AYBTSS11_LOCUS618">
    <property type="protein sequence ID" value="CAJ1800140.1"/>
    <property type="gene ID" value="gene-AYBTSS11_LOCUS618"/>
</dbReference>